<evidence type="ECO:0000313" key="5">
    <source>
        <dbReference type="Proteomes" id="UP000255110"/>
    </source>
</evidence>
<sequence>MYFKSFFPKKYTHESVLVEIKRVKDFLKDKEETDKSAFFILLQYRIEDFERALKETPDPYEKQRIIDQYHRFAKTVLSCLSKPKDTDSYISTYFDAKNYYPVGVTEVIQEPIRHNISLAATILGAALILASIAAIWINPLITAILLPIGITILAPGGTSLLISSPLDPSAKQTEEKQIFEAGARVIDPKFDADQKYYPQLTAVTL</sequence>
<reference evidence="3 5" key="2">
    <citation type="submission" date="2018-06" db="EMBL/GenBank/DDBJ databases">
        <authorList>
            <consortium name="Pathogen Informatics"/>
            <person name="Doyle S."/>
        </authorList>
    </citation>
    <scope>NUCLEOTIDE SEQUENCE [LARGE SCALE GENOMIC DNA]</scope>
    <source>
        <strain evidence="3 5">NCTC11991</strain>
    </source>
</reference>
<dbReference type="EMBL" id="LNYZ01000013">
    <property type="protein sequence ID" value="KTD77692.1"/>
    <property type="molecule type" value="Genomic_DNA"/>
</dbReference>
<dbReference type="STRING" id="460.Lstg_2049"/>
<feature type="transmembrane region" description="Helical" evidence="1">
    <location>
        <begin position="116"/>
        <end position="137"/>
    </location>
</feature>
<name>A0A378LAR4_9GAMM</name>
<accession>A0A378LAR4</accession>
<evidence type="ECO:0000313" key="2">
    <source>
        <dbReference type="EMBL" id="KTD77692.1"/>
    </source>
</evidence>
<reference evidence="2 4" key="1">
    <citation type="submission" date="2015-11" db="EMBL/GenBank/DDBJ databases">
        <title>Genomic analysis of 38 Legionella species identifies large and diverse effector repertoires.</title>
        <authorList>
            <person name="Burstein D."/>
            <person name="Amaro F."/>
            <person name="Zusman T."/>
            <person name="Lifshitz Z."/>
            <person name="Cohen O."/>
            <person name="Gilbert J.A."/>
            <person name="Pupko T."/>
            <person name="Shuman H.A."/>
            <person name="Segal G."/>
        </authorList>
    </citation>
    <scope>NUCLEOTIDE SEQUENCE [LARGE SCALE GENOMIC DNA]</scope>
    <source>
        <strain evidence="2 4">SC-18-C9</strain>
    </source>
</reference>
<keyword evidence="4" id="KW-1185">Reference proteome</keyword>
<organism evidence="3 5">
    <name type="scientific">Legionella steigerwaltii</name>
    <dbReference type="NCBI Taxonomy" id="460"/>
    <lineage>
        <taxon>Bacteria</taxon>
        <taxon>Pseudomonadati</taxon>
        <taxon>Pseudomonadota</taxon>
        <taxon>Gammaproteobacteria</taxon>
        <taxon>Legionellales</taxon>
        <taxon>Legionellaceae</taxon>
        <taxon>Legionella</taxon>
    </lineage>
</organism>
<keyword evidence="1" id="KW-0812">Transmembrane</keyword>
<dbReference type="AlphaFoldDB" id="A0A378LAR4"/>
<dbReference type="Proteomes" id="UP000054820">
    <property type="component" value="Unassembled WGS sequence"/>
</dbReference>
<dbReference type="EMBL" id="UGOY01000001">
    <property type="protein sequence ID" value="STY23002.1"/>
    <property type="molecule type" value="Genomic_DNA"/>
</dbReference>
<keyword evidence="1" id="KW-1133">Transmembrane helix</keyword>
<feature type="transmembrane region" description="Helical" evidence="1">
    <location>
        <begin position="143"/>
        <end position="162"/>
    </location>
</feature>
<dbReference type="OrthoDB" id="5653474at2"/>
<evidence type="ECO:0000313" key="4">
    <source>
        <dbReference type="Proteomes" id="UP000054820"/>
    </source>
</evidence>
<gene>
    <name evidence="2" type="ORF">Lstg_2049</name>
    <name evidence="3" type="ORF">NCTC11991_01604</name>
</gene>
<proteinExistence type="predicted"/>
<evidence type="ECO:0000256" key="1">
    <source>
        <dbReference type="SAM" id="Phobius"/>
    </source>
</evidence>
<protein>
    <submittedName>
        <fullName evidence="2">23, 7 kDa protein</fullName>
    </submittedName>
    <submittedName>
        <fullName evidence="3">Integral membrane protein (PIN domain superfamily)</fullName>
    </submittedName>
</protein>
<keyword evidence="1" id="KW-0472">Membrane</keyword>
<evidence type="ECO:0000313" key="3">
    <source>
        <dbReference type="EMBL" id="STY23002.1"/>
    </source>
</evidence>
<dbReference type="Proteomes" id="UP000255110">
    <property type="component" value="Unassembled WGS sequence"/>
</dbReference>